<dbReference type="InterPro" id="IPR041657">
    <property type="entry name" value="HTH_17"/>
</dbReference>
<proteinExistence type="predicted"/>
<accession>A0A6G8R2A8</accession>
<dbReference type="RefSeq" id="YP_010761539.1">
    <property type="nucleotide sequence ID" value="NC_073598.1"/>
</dbReference>
<dbReference type="InterPro" id="IPR010093">
    <property type="entry name" value="SinI_DNA-bd"/>
</dbReference>
<dbReference type="EMBL" id="MT024867">
    <property type="protein sequence ID" value="QIN94324.1"/>
    <property type="molecule type" value="Genomic_DNA"/>
</dbReference>
<dbReference type="InterPro" id="IPR009061">
    <property type="entry name" value="DNA-bd_dom_put_sf"/>
</dbReference>
<feature type="domain" description="Helix-turn-helix" evidence="1">
    <location>
        <begin position="24"/>
        <end position="68"/>
    </location>
</feature>
<dbReference type="GO" id="GO:0003677">
    <property type="term" value="F:DNA binding"/>
    <property type="evidence" value="ECO:0007669"/>
    <property type="project" value="InterPro"/>
</dbReference>
<keyword evidence="3" id="KW-1185">Reference proteome</keyword>
<reference evidence="2 3" key="1">
    <citation type="submission" date="2020-02" db="EMBL/GenBank/DDBJ databases">
        <authorList>
            <person name="Demo S.M."/>
            <person name="Guardino K.C."/>
            <person name="Hobbs B.M."/>
            <person name="Hoh K.J."/>
            <person name="Lee E."/>
            <person name="Vuong I.K."/>
            <person name="Kapinos A."/>
            <person name="Freise A.C."/>
            <person name="Reddi K."/>
            <person name="Moberg-Parker J."/>
            <person name="Garlena R.A."/>
            <person name="Russell D.A."/>
            <person name="Pope W.H."/>
            <person name="Jacobs-Sera D."/>
            <person name="Hatfull G.F."/>
        </authorList>
    </citation>
    <scope>NUCLEOTIDE SEQUENCE [LARGE SCALE GENOMIC DNA]</scope>
</reference>
<evidence type="ECO:0000313" key="3">
    <source>
        <dbReference type="Proteomes" id="UP000501086"/>
    </source>
</evidence>
<protein>
    <submittedName>
        <fullName evidence="2">Helix-turn-helix DNA binding domain protein</fullName>
    </submittedName>
</protein>
<evidence type="ECO:0000259" key="1">
    <source>
        <dbReference type="Pfam" id="PF12728"/>
    </source>
</evidence>
<dbReference type="Proteomes" id="UP000501086">
    <property type="component" value="Segment"/>
</dbReference>
<dbReference type="SUPFAM" id="SSF46955">
    <property type="entry name" value="Putative DNA-binding domain"/>
    <property type="match status" value="1"/>
</dbReference>
<name>A0A6G8R2A8_9CAUD</name>
<dbReference type="Pfam" id="PF12728">
    <property type="entry name" value="HTH_17"/>
    <property type="match status" value="1"/>
</dbReference>
<dbReference type="NCBIfam" id="TIGR01764">
    <property type="entry name" value="excise"/>
    <property type="match status" value="1"/>
</dbReference>
<dbReference type="KEGG" id="vg:80090787"/>
<organism evidence="2 3">
    <name type="scientific">Arthrobacter phage BlueFeather</name>
    <dbReference type="NCBI Taxonomy" id="2713258"/>
    <lineage>
        <taxon>Viruses</taxon>
        <taxon>Duplodnaviria</taxon>
        <taxon>Heunggongvirae</taxon>
        <taxon>Uroviricota</taxon>
        <taxon>Caudoviricetes</taxon>
        <taxon>Caudoviricetes incertae sedis</taxon>
        <taxon>Bluefeathervirus</taxon>
        <taxon>Bluefeathervirus bluefeather</taxon>
    </lineage>
</organism>
<gene>
    <name evidence="2" type="primary">20</name>
    <name evidence="2" type="ORF">SEA_BLUEFEATHER_20</name>
</gene>
<evidence type="ECO:0000313" key="2">
    <source>
        <dbReference type="EMBL" id="QIN94324.1"/>
    </source>
</evidence>
<dbReference type="GeneID" id="80090787"/>
<sequence>MSHNVRYCLDMRSSTKTAPPDVVWLTLQEAAARARYSSRTLERYISAGKLPAYRGPGGRLRLRSDDVDGLFTPVTPEAVR</sequence>